<gene>
    <name evidence="3" type="primary">gdrd</name>
</gene>
<reference evidence="3" key="1">
    <citation type="submission" date="2025-08" db="UniProtKB">
        <authorList>
            <consortium name="RefSeq"/>
        </authorList>
    </citation>
    <scope>IDENTIFICATION</scope>
</reference>
<accession>A0AB39ZF51</accession>
<sequence length="110" mass="12264">MSDEEPEEFKELESCDFEQNNSADDNTAVVPLDTSEDAQFSEQMFSNIQERLTRIMKRVSLANSAMAQMKRKLKARIPAPAVVENADKLAGGDNPLRFDSIEPGQEGVNE</sequence>
<organism evidence="2 3">
    <name type="scientific">Drosophila suzukii</name>
    <name type="common">Spotted-wing drosophila fruit fly</name>
    <dbReference type="NCBI Taxonomy" id="28584"/>
    <lineage>
        <taxon>Eukaryota</taxon>
        <taxon>Metazoa</taxon>
        <taxon>Ecdysozoa</taxon>
        <taxon>Arthropoda</taxon>
        <taxon>Hexapoda</taxon>
        <taxon>Insecta</taxon>
        <taxon>Pterygota</taxon>
        <taxon>Neoptera</taxon>
        <taxon>Endopterygota</taxon>
        <taxon>Diptera</taxon>
        <taxon>Brachycera</taxon>
        <taxon>Muscomorpha</taxon>
        <taxon>Ephydroidea</taxon>
        <taxon>Drosophilidae</taxon>
        <taxon>Drosophila</taxon>
        <taxon>Sophophora</taxon>
    </lineage>
</organism>
<dbReference type="Proteomes" id="UP001652628">
    <property type="component" value="Chromosome 3"/>
</dbReference>
<feature type="region of interest" description="Disordered" evidence="1">
    <location>
        <begin position="87"/>
        <end position="110"/>
    </location>
</feature>
<name>A0AB39ZF51_DROSZ</name>
<dbReference type="AlphaFoldDB" id="A0AB39ZF51"/>
<evidence type="ECO:0000313" key="3">
    <source>
        <dbReference type="RefSeq" id="XP_016934355.3"/>
    </source>
</evidence>
<feature type="region of interest" description="Disordered" evidence="1">
    <location>
        <begin position="1"/>
        <end position="28"/>
    </location>
</feature>
<evidence type="ECO:0000256" key="1">
    <source>
        <dbReference type="SAM" id="MobiDB-lite"/>
    </source>
</evidence>
<feature type="compositionally biased region" description="Acidic residues" evidence="1">
    <location>
        <begin position="1"/>
        <end position="16"/>
    </location>
</feature>
<keyword evidence="2" id="KW-1185">Reference proteome</keyword>
<proteinExistence type="predicted"/>
<evidence type="ECO:0000313" key="2">
    <source>
        <dbReference type="Proteomes" id="UP001652628"/>
    </source>
</evidence>
<dbReference type="GeneID" id="108013170"/>
<protein>
    <submittedName>
        <fullName evidence="3">Uncharacterized protein gdrd</fullName>
    </submittedName>
</protein>
<dbReference type="RefSeq" id="XP_016934355.3">
    <property type="nucleotide sequence ID" value="XM_017078866.4"/>
</dbReference>